<dbReference type="InterPro" id="IPR041492">
    <property type="entry name" value="HAD_2"/>
</dbReference>
<dbReference type="Gene3D" id="1.10.150.240">
    <property type="entry name" value="Putative phosphatase, domain 2"/>
    <property type="match status" value="1"/>
</dbReference>
<dbReference type="InterPro" id="IPR036412">
    <property type="entry name" value="HAD-like_sf"/>
</dbReference>
<gene>
    <name evidence="1" type="ORF">LIN78_00895</name>
</gene>
<comment type="caution">
    <text evidence="1">The sequence shown here is derived from an EMBL/GenBank/DDBJ whole genome shotgun (WGS) entry which is preliminary data.</text>
</comment>
<dbReference type="SFLD" id="SFLDG01129">
    <property type="entry name" value="C1.5:_HAD__Beta-PGM__Phosphata"/>
    <property type="match status" value="1"/>
</dbReference>
<dbReference type="InterPro" id="IPR006549">
    <property type="entry name" value="HAD-SF_hydro_IIIA"/>
</dbReference>
<dbReference type="InterPro" id="IPR023214">
    <property type="entry name" value="HAD_sf"/>
</dbReference>
<sequence length="218" mass="24147">MAKSRAYDLVVFDWDGTLMDSTANIVNALQYAFTEIGLPIPSREDCAYVIGLSLQDAMKYLAPTMNESDYQEIVLKYREHYFENANQMVLYDGATQLLEKLEASGHFLAVATGKSRLGLNDALKATGLEGVFHTTRCADESFSKPNPAMLFEVMDRVGMTVEQTIMIGDTTHDLQMAKSAGTHAIGLTHGAHAKEALSKLPNRAILNNLHELLEWFEA</sequence>
<dbReference type="PANTHER" id="PTHR43434">
    <property type="entry name" value="PHOSPHOGLYCOLATE PHOSPHATASE"/>
    <property type="match status" value="1"/>
</dbReference>
<dbReference type="Gene3D" id="3.40.50.1000">
    <property type="entry name" value="HAD superfamily/HAD-like"/>
    <property type="match status" value="1"/>
</dbReference>
<proteinExistence type="predicted"/>
<dbReference type="InterPro" id="IPR006439">
    <property type="entry name" value="HAD-SF_hydro_IA"/>
</dbReference>
<dbReference type="NCBIfam" id="TIGR01549">
    <property type="entry name" value="HAD-SF-IA-v1"/>
    <property type="match status" value="1"/>
</dbReference>
<keyword evidence="2" id="KW-1185">Reference proteome</keyword>
<protein>
    <submittedName>
        <fullName evidence="1">HAD-IIIA family hydrolase</fullName>
    </submittedName>
</protein>
<organism evidence="1 2">
    <name type="scientific">Leeia speluncae</name>
    <dbReference type="NCBI Taxonomy" id="2884804"/>
    <lineage>
        <taxon>Bacteria</taxon>
        <taxon>Pseudomonadati</taxon>
        <taxon>Pseudomonadota</taxon>
        <taxon>Betaproteobacteria</taxon>
        <taxon>Neisseriales</taxon>
        <taxon>Leeiaceae</taxon>
        <taxon>Leeia</taxon>
    </lineage>
</organism>
<keyword evidence="1" id="KW-0378">Hydrolase</keyword>
<dbReference type="SUPFAM" id="SSF56784">
    <property type="entry name" value="HAD-like"/>
    <property type="match status" value="1"/>
</dbReference>
<dbReference type="SFLD" id="SFLDS00003">
    <property type="entry name" value="Haloacid_Dehalogenase"/>
    <property type="match status" value="1"/>
</dbReference>
<reference evidence="1" key="1">
    <citation type="submission" date="2021-10" db="EMBL/GenBank/DDBJ databases">
        <title>The complete genome sequence of Leeia sp. TBRC 13508.</title>
        <authorList>
            <person name="Charoenyingcharoen P."/>
            <person name="Yukphan P."/>
        </authorList>
    </citation>
    <scope>NUCLEOTIDE SEQUENCE</scope>
    <source>
        <strain evidence="1">TBRC 13508</strain>
    </source>
</reference>
<dbReference type="InterPro" id="IPR050155">
    <property type="entry name" value="HAD-like_hydrolase_sf"/>
</dbReference>
<dbReference type="InterPro" id="IPR023198">
    <property type="entry name" value="PGP-like_dom2"/>
</dbReference>
<dbReference type="NCBIfam" id="TIGR01509">
    <property type="entry name" value="HAD-SF-IA-v3"/>
    <property type="match status" value="1"/>
</dbReference>
<accession>A0ABS8D1Q4</accession>
<evidence type="ECO:0000313" key="2">
    <source>
        <dbReference type="Proteomes" id="UP001165395"/>
    </source>
</evidence>
<dbReference type="RefSeq" id="WP_227177561.1">
    <property type="nucleotide sequence ID" value="NZ_JAJBZT010000001.1"/>
</dbReference>
<dbReference type="EMBL" id="JAJBZT010000001">
    <property type="protein sequence ID" value="MCB6182112.1"/>
    <property type="molecule type" value="Genomic_DNA"/>
</dbReference>
<dbReference type="SFLD" id="SFLDG01135">
    <property type="entry name" value="C1.5.6:_HAD__Beta-PGM__Phospha"/>
    <property type="match status" value="1"/>
</dbReference>
<evidence type="ECO:0000313" key="1">
    <source>
        <dbReference type="EMBL" id="MCB6182112.1"/>
    </source>
</evidence>
<dbReference type="NCBIfam" id="TIGR01662">
    <property type="entry name" value="HAD-SF-IIIA"/>
    <property type="match status" value="1"/>
</dbReference>
<dbReference type="Proteomes" id="UP001165395">
    <property type="component" value="Unassembled WGS sequence"/>
</dbReference>
<dbReference type="PANTHER" id="PTHR43434:SF24">
    <property type="entry name" value="HYDROLASE-RELATED"/>
    <property type="match status" value="1"/>
</dbReference>
<dbReference type="GO" id="GO:0016787">
    <property type="term" value="F:hydrolase activity"/>
    <property type="evidence" value="ECO:0007669"/>
    <property type="project" value="UniProtKB-KW"/>
</dbReference>
<dbReference type="Pfam" id="PF13419">
    <property type="entry name" value="HAD_2"/>
    <property type="match status" value="1"/>
</dbReference>
<name>A0ABS8D1Q4_9NEIS</name>